<dbReference type="GO" id="GO:0010100">
    <property type="term" value="P:negative regulation of photomorphogenesis"/>
    <property type="evidence" value="ECO:0007669"/>
    <property type="project" value="InterPro"/>
</dbReference>
<dbReference type="AlphaFoldDB" id="A0AAV0HKA0"/>
<sequence length="226" mass="25261">MSSLIAAAGHHKVIRRHSRLSAMKIFTSDSPPVFPSSFFASKVNYALKLKDSTKFLPSRRLLARPSSRRGPDFSPAGDDGFLGDSRDWSRSIGRSALVEDSYGDDVDYEEEEEEEDRSLDLFVKFVQNVYRKIAKRARKALRSILPAIISSKLVGFSVDGVIVLAFLWVLKAFLEVVCTLGTVVFVSILLTRVVWTGVTYLQESHVLRMNGQDDDPRAWTGSRSAT</sequence>
<dbReference type="GO" id="GO:0009787">
    <property type="term" value="P:regulation of abscisic acid-activated signaling pathway"/>
    <property type="evidence" value="ECO:0007669"/>
    <property type="project" value="InterPro"/>
</dbReference>
<dbReference type="EMBL" id="CAMGYJ010000002">
    <property type="protein sequence ID" value="CAI0385571.1"/>
    <property type="molecule type" value="Genomic_DNA"/>
</dbReference>
<organism evidence="2 3">
    <name type="scientific">Linum tenue</name>
    <dbReference type="NCBI Taxonomy" id="586396"/>
    <lineage>
        <taxon>Eukaryota</taxon>
        <taxon>Viridiplantae</taxon>
        <taxon>Streptophyta</taxon>
        <taxon>Embryophyta</taxon>
        <taxon>Tracheophyta</taxon>
        <taxon>Spermatophyta</taxon>
        <taxon>Magnoliopsida</taxon>
        <taxon>eudicotyledons</taxon>
        <taxon>Gunneridae</taxon>
        <taxon>Pentapetalae</taxon>
        <taxon>rosids</taxon>
        <taxon>fabids</taxon>
        <taxon>Malpighiales</taxon>
        <taxon>Linaceae</taxon>
        <taxon>Linum</taxon>
    </lineage>
</organism>
<proteinExistence type="predicted"/>
<evidence type="ECO:0000313" key="3">
    <source>
        <dbReference type="Proteomes" id="UP001154282"/>
    </source>
</evidence>
<evidence type="ECO:0000313" key="2">
    <source>
        <dbReference type="EMBL" id="CAI0385571.1"/>
    </source>
</evidence>
<feature type="transmembrane region" description="Helical" evidence="1">
    <location>
        <begin position="173"/>
        <end position="195"/>
    </location>
</feature>
<evidence type="ECO:0000256" key="1">
    <source>
        <dbReference type="SAM" id="Phobius"/>
    </source>
</evidence>
<keyword evidence="1" id="KW-0472">Membrane</keyword>
<feature type="transmembrane region" description="Helical" evidence="1">
    <location>
        <begin position="144"/>
        <end position="167"/>
    </location>
</feature>
<comment type="caution">
    <text evidence="2">The sequence shown here is derived from an EMBL/GenBank/DDBJ whole genome shotgun (WGS) entry which is preliminary data.</text>
</comment>
<protein>
    <submittedName>
        <fullName evidence="2">Uncharacterized protein</fullName>
    </submittedName>
</protein>
<reference evidence="2" key="1">
    <citation type="submission" date="2022-08" db="EMBL/GenBank/DDBJ databases">
        <authorList>
            <person name="Gutierrez-Valencia J."/>
        </authorList>
    </citation>
    <scope>NUCLEOTIDE SEQUENCE</scope>
</reference>
<dbReference type="InterPro" id="IPR039324">
    <property type="entry name" value="SHW1"/>
</dbReference>
<name>A0AAV0HKA0_9ROSI</name>
<dbReference type="Proteomes" id="UP001154282">
    <property type="component" value="Unassembled WGS sequence"/>
</dbReference>
<keyword evidence="3" id="KW-1185">Reference proteome</keyword>
<accession>A0AAV0HKA0</accession>
<dbReference type="PANTHER" id="PTHR35474:SF1">
    <property type="entry name" value="ATP PHOSPHORIBOSYLTRANSFERASE REGULATORY SUBUNIT"/>
    <property type="match status" value="1"/>
</dbReference>
<gene>
    <name evidence="2" type="ORF">LITE_LOCUS4835</name>
</gene>
<dbReference type="PANTHER" id="PTHR35474">
    <property type="entry name" value="ATP PHOSPHORIBOSYLTRANSFERASE REGULATORY SUBUNIT"/>
    <property type="match status" value="1"/>
</dbReference>
<keyword evidence="1" id="KW-0812">Transmembrane</keyword>
<keyword evidence="1" id="KW-1133">Transmembrane helix</keyword>